<evidence type="ECO:0000313" key="8">
    <source>
        <dbReference type="EMBL" id="KAF0387087.1"/>
    </source>
</evidence>
<feature type="domain" description="RZ-type" evidence="7">
    <location>
        <begin position="279"/>
        <end position="353"/>
    </location>
</feature>
<gene>
    <name evidence="8" type="ORF">F8M41_011270</name>
</gene>
<keyword evidence="9" id="KW-1185">Reference proteome</keyword>
<dbReference type="PROSITE" id="PS51981">
    <property type="entry name" value="ZF_RZ"/>
    <property type="match status" value="1"/>
</dbReference>
<reference evidence="8 9" key="1">
    <citation type="journal article" date="2019" name="Environ. Microbiol.">
        <title>At the nexus of three kingdoms: the genome of the mycorrhizal fungus Gigaspora margarita provides insights into plant, endobacterial and fungal interactions.</title>
        <authorList>
            <person name="Venice F."/>
            <person name="Ghignone S."/>
            <person name="Salvioli di Fossalunga A."/>
            <person name="Amselem J."/>
            <person name="Novero M."/>
            <person name="Xianan X."/>
            <person name="Sedzielewska Toro K."/>
            <person name="Morin E."/>
            <person name="Lipzen A."/>
            <person name="Grigoriev I.V."/>
            <person name="Henrissat B."/>
            <person name="Martin F.M."/>
            <person name="Bonfante P."/>
        </authorList>
    </citation>
    <scope>NUCLEOTIDE SEQUENCE [LARGE SCALE GENOMIC DNA]</scope>
    <source>
        <strain evidence="8 9">BEG34</strain>
    </source>
</reference>
<evidence type="ECO:0000256" key="3">
    <source>
        <dbReference type="ARBA" id="ARBA00022723"/>
    </source>
</evidence>
<keyword evidence="8" id="KW-0378">Hydrolase</keyword>
<evidence type="ECO:0000256" key="5">
    <source>
        <dbReference type="ARBA" id="ARBA00022833"/>
    </source>
</evidence>
<dbReference type="GO" id="GO:0016787">
    <property type="term" value="F:hydrolase activity"/>
    <property type="evidence" value="ECO:0007669"/>
    <property type="project" value="UniProtKB-KW"/>
</dbReference>
<proteinExistence type="predicted"/>
<keyword evidence="5" id="KW-0862">Zinc</keyword>
<keyword evidence="6" id="KW-0391">Immunity</keyword>
<keyword evidence="4" id="KW-0863">Zinc-finger</keyword>
<dbReference type="EMBL" id="WTPW01002310">
    <property type="protein sequence ID" value="KAF0387087.1"/>
    <property type="molecule type" value="Genomic_DNA"/>
</dbReference>
<name>A0A8H3X2A7_GIGMA</name>
<evidence type="ECO:0000256" key="4">
    <source>
        <dbReference type="ARBA" id="ARBA00022771"/>
    </source>
</evidence>
<protein>
    <submittedName>
        <fullName evidence="8">P-loop containing nucleoside triphosphate hydrolase protein</fullName>
    </submittedName>
</protein>
<sequence length="353" mass="40369">MNNIENNSALQIIPEVISTEQYTLLEKFSIPSMVESRWKQHISVLLAVYRKLIQLIEETKFPPHKRAYETAVSLLYAFKTRINISDDSQVCQNLKLQETLTEVGLTAPKMDVRIYLDAFLEIVNIQKAIFHEISLVIPELSKIAGPANKTNQTYEKNWIEFGDHIIETIKTHLNTIITAAQQNSYLHHAILTWLELMEIECRAERFRLKYPPTGIITPIIQSIVKNKCSEIEGTCKYICNEMIPKMNAEYFENQSKLRVEEIYREVSDLRKAAMRDRPLTHEEKLEIRRAMNSEFLGSGHWYQCPNGHPYTIGECGGAMQASRCVDCGAAIGGGRHLLTAGNSINMEFDSMQS</sequence>
<evidence type="ECO:0000259" key="7">
    <source>
        <dbReference type="PROSITE" id="PS51981"/>
    </source>
</evidence>
<dbReference type="GO" id="GO:0005737">
    <property type="term" value="C:cytoplasm"/>
    <property type="evidence" value="ECO:0007669"/>
    <property type="project" value="UniProtKB-SubCell"/>
</dbReference>
<dbReference type="GO" id="GO:0002376">
    <property type="term" value="P:immune system process"/>
    <property type="evidence" value="ECO:0007669"/>
    <property type="project" value="UniProtKB-KW"/>
</dbReference>
<evidence type="ECO:0000256" key="1">
    <source>
        <dbReference type="ARBA" id="ARBA00004496"/>
    </source>
</evidence>
<evidence type="ECO:0000313" key="9">
    <source>
        <dbReference type="Proteomes" id="UP000439903"/>
    </source>
</evidence>
<evidence type="ECO:0000256" key="6">
    <source>
        <dbReference type="ARBA" id="ARBA00022859"/>
    </source>
</evidence>
<dbReference type="AlphaFoldDB" id="A0A8H3X2A7"/>
<keyword evidence="3" id="KW-0479">Metal-binding</keyword>
<comment type="caution">
    <text evidence="8">The sequence shown here is derived from an EMBL/GenBank/DDBJ whole genome shotgun (WGS) entry which is preliminary data.</text>
</comment>
<keyword evidence="2" id="KW-0963">Cytoplasm</keyword>
<dbReference type="OrthoDB" id="2423195at2759"/>
<accession>A0A8H3X2A7</accession>
<dbReference type="GO" id="GO:0008270">
    <property type="term" value="F:zinc ion binding"/>
    <property type="evidence" value="ECO:0007669"/>
    <property type="project" value="UniProtKB-KW"/>
</dbReference>
<dbReference type="Proteomes" id="UP000439903">
    <property type="component" value="Unassembled WGS sequence"/>
</dbReference>
<comment type="subcellular location">
    <subcellularLocation>
        <location evidence="1">Cytoplasm</location>
    </subcellularLocation>
</comment>
<evidence type="ECO:0000256" key="2">
    <source>
        <dbReference type="ARBA" id="ARBA00022490"/>
    </source>
</evidence>
<dbReference type="InterPro" id="IPR046439">
    <property type="entry name" value="ZF_RZ_dom"/>
</dbReference>
<dbReference type="Pfam" id="PF20173">
    <property type="entry name" value="ZnF_RZ-type"/>
    <property type="match status" value="1"/>
</dbReference>
<organism evidence="8 9">
    <name type="scientific">Gigaspora margarita</name>
    <dbReference type="NCBI Taxonomy" id="4874"/>
    <lineage>
        <taxon>Eukaryota</taxon>
        <taxon>Fungi</taxon>
        <taxon>Fungi incertae sedis</taxon>
        <taxon>Mucoromycota</taxon>
        <taxon>Glomeromycotina</taxon>
        <taxon>Glomeromycetes</taxon>
        <taxon>Diversisporales</taxon>
        <taxon>Gigasporaceae</taxon>
        <taxon>Gigaspora</taxon>
    </lineage>
</organism>